<dbReference type="InParanoid" id="A0A6L2PQS6"/>
<evidence type="ECO:0008006" key="11">
    <source>
        <dbReference type="Google" id="ProtNLM"/>
    </source>
</evidence>
<evidence type="ECO:0000256" key="5">
    <source>
        <dbReference type="ARBA" id="ARBA00023212"/>
    </source>
</evidence>
<evidence type="ECO:0000259" key="7">
    <source>
        <dbReference type="Pfam" id="PF17681"/>
    </source>
</evidence>
<dbReference type="Pfam" id="PF17681">
    <property type="entry name" value="GCP_N_terminal"/>
    <property type="match status" value="1"/>
</dbReference>
<dbReference type="GO" id="GO:0051321">
    <property type="term" value="P:meiotic cell cycle"/>
    <property type="evidence" value="ECO:0007669"/>
    <property type="project" value="TreeGrafter"/>
</dbReference>
<gene>
    <name evidence="9" type="ORF">Cfor_07208</name>
</gene>
<dbReference type="InterPro" id="IPR007259">
    <property type="entry name" value="GCP"/>
</dbReference>
<dbReference type="GO" id="GO:0051225">
    <property type="term" value="P:spindle assembly"/>
    <property type="evidence" value="ECO:0007669"/>
    <property type="project" value="TreeGrafter"/>
</dbReference>
<evidence type="ECO:0000313" key="10">
    <source>
        <dbReference type="Proteomes" id="UP000502823"/>
    </source>
</evidence>
<dbReference type="InterPro" id="IPR041470">
    <property type="entry name" value="GCP_N"/>
</dbReference>
<comment type="subcellular location">
    <subcellularLocation>
        <location evidence="1">Cytoplasm</location>
        <location evidence="1">Cytoskeleton</location>
    </subcellularLocation>
</comment>
<dbReference type="EMBL" id="BLKM01000511">
    <property type="protein sequence ID" value="GFG34939.1"/>
    <property type="molecule type" value="Genomic_DNA"/>
</dbReference>
<dbReference type="Pfam" id="PF19340">
    <property type="entry name" value="GCP6_N"/>
    <property type="match status" value="1"/>
</dbReference>
<evidence type="ECO:0000256" key="1">
    <source>
        <dbReference type="ARBA" id="ARBA00004245"/>
    </source>
</evidence>
<evidence type="ECO:0000256" key="3">
    <source>
        <dbReference type="ARBA" id="ARBA00022490"/>
    </source>
</evidence>
<dbReference type="GO" id="GO:0005874">
    <property type="term" value="C:microtubule"/>
    <property type="evidence" value="ECO:0007669"/>
    <property type="project" value="UniProtKB-KW"/>
</dbReference>
<dbReference type="FunCoup" id="A0A6L2PQS6">
    <property type="interactions" value="18"/>
</dbReference>
<feature type="domain" description="Gamma tubulin complex component protein N-terminal" evidence="7">
    <location>
        <begin position="317"/>
        <end position="644"/>
    </location>
</feature>
<dbReference type="GO" id="GO:0000278">
    <property type="term" value="P:mitotic cell cycle"/>
    <property type="evidence" value="ECO:0007669"/>
    <property type="project" value="TreeGrafter"/>
</dbReference>
<dbReference type="InterPro" id="IPR045818">
    <property type="entry name" value="GCP6_N"/>
</dbReference>
<dbReference type="Proteomes" id="UP000502823">
    <property type="component" value="Unassembled WGS sequence"/>
</dbReference>
<dbReference type="OrthoDB" id="775571at2759"/>
<evidence type="ECO:0000259" key="8">
    <source>
        <dbReference type="Pfam" id="PF19340"/>
    </source>
</evidence>
<dbReference type="GO" id="GO:0000930">
    <property type="term" value="C:gamma-tubulin complex"/>
    <property type="evidence" value="ECO:0007669"/>
    <property type="project" value="TreeGrafter"/>
</dbReference>
<protein>
    <recommendedName>
        <fullName evidence="11">Gamma-tubulin complex component 6</fullName>
    </recommendedName>
</protein>
<keyword evidence="10" id="KW-1185">Reference proteome</keyword>
<proteinExistence type="inferred from homology"/>
<reference evidence="10" key="1">
    <citation type="submission" date="2020-01" db="EMBL/GenBank/DDBJ databases">
        <title>Draft genome sequence of the Termite Coptotermes fromosanus.</title>
        <authorList>
            <person name="Itakura S."/>
            <person name="Yosikawa Y."/>
            <person name="Umezawa K."/>
        </authorList>
    </citation>
    <scope>NUCLEOTIDE SEQUENCE [LARGE SCALE GENOMIC DNA]</scope>
</reference>
<comment type="similarity">
    <text evidence="2">Belongs to the TUBGCP family.</text>
</comment>
<dbReference type="GO" id="GO:0043015">
    <property type="term" value="F:gamma-tubulin binding"/>
    <property type="evidence" value="ECO:0007669"/>
    <property type="project" value="InterPro"/>
</dbReference>
<feature type="domain" description="Gamma-tubulin complex component 6 N-terminal" evidence="8">
    <location>
        <begin position="210"/>
        <end position="297"/>
    </location>
</feature>
<keyword evidence="5" id="KW-0206">Cytoskeleton</keyword>
<comment type="caution">
    <text evidence="9">The sequence shown here is derived from an EMBL/GenBank/DDBJ whole genome shotgun (WGS) entry which is preliminary data.</text>
</comment>
<dbReference type="InterPro" id="IPR040457">
    <property type="entry name" value="GCP_C"/>
</dbReference>
<dbReference type="GO" id="GO:0007020">
    <property type="term" value="P:microtubule nucleation"/>
    <property type="evidence" value="ECO:0007669"/>
    <property type="project" value="InterPro"/>
</dbReference>
<evidence type="ECO:0000256" key="2">
    <source>
        <dbReference type="ARBA" id="ARBA00010337"/>
    </source>
</evidence>
<dbReference type="PANTHER" id="PTHR19302:SF70">
    <property type="entry name" value="GAMMA-TUBULIN COMPLEX COMPONENT 6"/>
    <property type="match status" value="1"/>
</dbReference>
<evidence type="ECO:0000256" key="4">
    <source>
        <dbReference type="ARBA" id="ARBA00022701"/>
    </source>
</evidence>
<organism evidence="9 10">
    <name type="scientific">Coptotermes formosanus</name>
    <name type="common">Formosan subterranean termite</name>
    <dbReference type="NCBI Taxonomy" id="36987"/>
    <lineage>
        <taxon>Eukaryota</taxon>
        <taxon>Metazoa</taxon>
        <taxon>Ecdysozoa</taxon>
        <taxon>Arthropoda</taxon>
        <taxon>Hexapoda</taxon>
        <taxon>Insecta</taxon>
        <taxon>Pterygota</taxon>
        <taxon>Neoptera</taxon>
        <taxon>Polyneoptera</taxon>
        <taxon>Dictyoptera</taxon>
        <taxon>Blattodea</taxon>
        <taxon>Blattoidea</taxon>
        <taxon>Termitoidae</taxon>
        <taxon>Rhinotermitidae</taxon>
        <taxon>Coptotermes</taxon>
    </lineage>
</organism>
<accession>A0A6L2PQS6</accession>
<dbReference type="GO" id="GO:0031122">
    <property type="term" value="P:cytoplasmic microtubule organization"/>
    <property type="evidence" value="ECO:0007669"/>
    <property type="project" value="TreeGrafter"/>
</dbReference>
<dbReference type="PANTHER" id="PTHR19302">
    <property type="entry name" value="GAMMA TUBULIN COMPLEX PROTEIN"/>
    <property type="match status" value="1"/>
</dbReference>
<evidence type="ECO:0000259" key="6">
    <source>
        <dbReference type="Pfam" id="PF04130"/>
    </source>
</evidence>
<dbReference type="InterPro" id="IPR042241">
    <property type="entry name" value="GCP_C_sf"/>
</dbReference>
<sequence>MVTGSNSVYEQVTCLCTKILEQHTTSPLGHRSSTVIMKSLRALSYGILLNKSHISYCCMRDDDEWDTLPKILAYSHRLHEHHLTAQAMKLYNLLNILLNSGWGSKPILLFLANLAGEVQDNSMKGVSVMCSMLDIHVKPYEEFPPQMFELPLTLDMQDKNTVFLFNQEPGVGLPLLGRFGGQVKLQCTPAEPVCFADLTKPRDLLIPQEASPQELQDEGYVSPSVENTMTWSCVSNTREYVGSKAWEIAVTLDLPKLRTWDTIGCLDRRKEKPFFTESSVESVQKVWRVARGRMVMHMNTSVADCLLWKDLSRKQLIRDLKLLLIGVPSQTFQYNQVGDGFVMKSGVCVEGVTPEMLCLFCEDFLISGTCCLRLRRLVERNLMTGTHMQEGLIFQALCRSVHCYLQFYRSAVMMMSEDPVLTCLRQQIDGLHIQMSSLGHLCKVHPKANQGDATLPKGVALLAYLYEEICKVTRNDVIWILYSALQACCQVYFSFLQKWLFEGLCQDTYTEFFIQQQPDLITCRQRDYWSRGYYMLEEAVPGFLQGLERAIFQCGKALNLLKVCNPQDALCVVLQSGYPNMRCCLHSAELEQLEADCLSYQRTVVAACGQPLDLSHFSQSVKEEEQQALLEAVQVAYQASLQRLKLERDMKTSQTFAEKQAMLAVLKEQIQIAEACKMAEIKQQVEEDERHAQQAAETARWIGLEKVDLVHFYSALSEVPERRIQLAKWQIERMKLKDKRLDLKDSAVEYVTTMRSPNNNECLQDMNSNLCDMNILNSMLITEKTETGNISVDTQSNTETSDTVMTNYKMNITDIQNNTEASDRQSIVTSGIHGTVSSDVCLTRSCGSNLDEPVDSETSLPLVSGSQMTDNVKSKVEENPEQNRRHVSKKAVEVIVAPQSFLTGDANSEDRTTACGTAIAESERCTTVLTESKLSDTNTGTHKGPRYTLQISLEDAPLVNITDSVVHSVKDSISVSVADVDTADMSFINITLQKSILIPLKIQTNLVNSALLKLFLQDEGLLSHLHSLRSYFFLLDGDFGRNMTSMLFERMYQVASPVELLNFVTLNSILSKALTRPDSNMDRLSFDVKYIPPHFSFSSPHLLDCIMLKYKVAWPLNIIFTDAALHKYNDIFGYLLRLCRISWVLEEDFRRLKREAEDRPGLLHSSQYHCLQLYRHEMTHFVHALQNYVTASVLEASWVEFLQNLKNASTLDDLYRMHVVYIKMVLFRCLLNKQANSIQKALLDTLRMILKFHGQIHSQAWHYNPDISQFEHPRFSTLAQIYDSFHKCAVFTFKYATKLANKGYQPHLLELVQMLNMNGFYPEHS</sequence>
<name>A0A6L2PQS6_COPFO</name>
<dbReference type="GO" id="GO:0051011">
    <property type="term" value="F:microtubule minus-end binding"/>
    <property type="evidence" value="ECO:0007669"/>
    <property type="project" value="TreeGrafter"/>
</dbReference>
<feature type="domain" description="Gamma tubulin complex component C-terminal" evidence="6">
    <location>
        <begin position="1021"/>
        <end position="1321"/>
    </location>
</feature>
<evidence type="ECO:0000313" key="9">
    <source>
        <dbReference type="EMBL" id="GFG34939.1"/>
    </source>
</evidence>
<dbReference type="GO" id="GO:0000922">
    <property type="term" value="C:spindle pole"/>
    <property type="evidence" value="ECO:0007669"/>
    <property type="project" value="InterPro"/>
</dbReference>
<dbReference type="Gene3D" id="1.20.120.1900">
    <property type="entry name" value="Gamma-tubulin complex, C-terminal domain"/>
    <property type="match status" value="1"/>
</dbReference>
<keyword evidence="3" id="KW-0963">Cytoplasm</keyword>
<keyword evidence="4" id="KW-0493">Microtubule</keyword>
<dbReference type="Pfam" id="PF04130">
    <property type="entry name" value="GCP_C_terminal"/>
    <property type="match status" value="1"/>
</dbReference>